<organism evidence="1 2">
    <name type="scientific">Candidatus Abyssobacteria bacterium SURF_17</name>
    <dbReference type="NCBI Taxonomy" id="2093361"/>
    <lineage>
        <taxon>Bacteria</taxon>
        <taxon>Pseudomonadati</taxon>
        <taxon>Candidatus Hydrogenedentota</taxon>
        <taxon>Candidatus Abyssobacteria</taxon>
    </lineage>
</organism>
<dbReference type="Proteomes" id="UP000285961">
    <property type="component" value="Unassembled WGS sequence"/>
</dbReference>
<reference evidence="1 2" key="1">
    <citation type="journal article" date="2017" name="ISME J.">
        <title>Energy and carbon metabolisms in a deep terrestrial subsurface fluid microbial community.</title>
        <authorList>
            <person name="Momper L."/>
            <person name="Jungbluth S.P."/>
            <person name="Lee M.D."/>
            <person name="Amend J.P."/>
        </authorList>
    </citation>
    <scope>NUCLEOTIDE SEQUENCE [LARGE SCALE GENOMIC DNA]</scope>
    <source>
        <strain evidence="1">SURF_17</strain>
    </source>
</reference>
<dbReference type="EMBL" id="QZKI01000041">
    <property type="protein sequence ID" value="RJP72709.1"/>
    <property type="molecule type" value="Genomic_DNA"/>
</dbReference>
<evidence type="ECO:0000313" key="1">
    <source>
        <dbReference type="EMBL" id="RJP72709.1"/>
    </source>
</evidence>
<protein>
    <submittedName>
        <fullName evidence="1">Uncharacterized protein</fullName>
    </submittedName>
</protein>
<accession>A0A419F2K1</accession>
<dbReference type="AlphaFoldDB" id="A0A419F2K1"/>
<sequence>MQKKTEALYLQCIPHSGLCQQKTNVIRGESAPIVCKRQEELVVLAFQLFPLFFTTAAGWRALTVVGMGVRIDAASCQIFLFMSIE</sequence>
<name>A0A419F2K1_9BACT</name>
<comment type="caution">
    <text evidence="1">The sequence shown here is derived from an EMBL/GenBank/DDBJ whole genome shotgun (WGS) entry which is preliminary data.</text>
</comment>
<proteinExistence type="predicted"/>
<gene>
    <name evidence="1" type="ORF">C4532_05670</name>
</gene>
<evidence type="ECO:0000313" key="2">
    <source>
        <dbReference type="Proteomes" id="UP000285961"/>
    </source>
</evidence>